<dbReference type="PANTHER" id="PTHR21666:SF270">
    <property type="entry name" value="MUREIN HYDROLASE ACTIVATOR ENVC"/>
    <property type="match status" value="1"/>
</dbReference>
<dbReference type="Gene3D" id="2.70.70.10">
    <property type="entry name" value="Glucose Permease (Domain IIA)"/>
    <property type="match status" value="1"/>
</dbReference>
<evidence type="ECO:0000313" key="4">
    <source>
        <dbReference type="EMBL" id="AUM73435.1"/>
    </source>
</evidence>
<dbReference type="SMART" id="SM00257">
    <property type="entry name" value="LysM"/>
    <property type="match status" value="1"/>
</dbReference>
<dbReference type="Pfam" id="PF01551">
    <property type="entry name" value="Peptidase_M23"/>
    <property type="match status" value="1"/>
</dbReference>
<dbReference type="SUPFAM" id="SSF51261">
    <property type="entry name" value="Duplicated hybrid motif"/>
    <property type="match status" value="1"/>
</dbReference>
<dbReference type="PROSITE" id="PS51257">
    <property type="entry name" value="PROKAR_LIPOPROTEIN"/>
    <property type="match status" value="1"/>
</dbReference>
<dbReference type="CDD" id="cd00118">
    <property type="entry name" value="LysM"/>
    <property type="match status" value="1"/>
</dbReference>
<dbReference type="KEGG" id="paru:CYR75_03225"/>
<protein>
    <submittedName>
        <fullName evidence="4">Peptidase M23</fullName>
    </submittedName>
</protein>
<feature type="domain" description="LysM" evidence="3">
    <location>
        <begin position="107"/>
        <end position="151"/>
    </location>
</feature>
<feature type="region of interest" description="Disordered" evidence="1">
    <location>
        <begin position="160"/>
        <end position="226"/>
    </location>
</feature>
<dbReference type="OrthoDB" id="9795421at2"/>
<dbReference type="PROSITE" id="PS51782">
    <property type="entry name" value="LYSM"/>
    <property type="match status" value="1"/>
</dbReference>
<reference evidence="5" key="1">
    <citation type="submission" date="2017-12" db="EMBL/GenBank/DDBJ databases">
        <title>Genomic analysis of Paracoccus sp. CBA4604.</title>
        <authorList>
            <person name="Roh S.W."/>
            <person name="Kim J.Y."/>
            <person name="Kim J.S."/>
        </authorList>
    </citation>
    <scope>NUCLEOTIDE SEQUENCE [LARGE SCALE GENOMIC DNA]</scope>
    <source>
        <strain evidence="5">CBA4604</strain>
    </source>
</reference>
<dbReference type="InterPro" id="IPR011055">
    <property type="entry name" value="Dup_hybrid_motif"/>
</dbReference>
<dbReference type="RefSeq" id="WP_101498819.1">
    <property type="nucleotide sequence ID" value="NZ_CP025583.1"/>
</dbReference>
<dbReference type="AlphaFoldDB" id="A0A2K9MFY5"/>
<evidence type="ECO:0000313" key="5">
    <source>
        <dbReference type="Proteomes" id="UP000234882"/>
    </source>
</evidence>
<keyword evidence="5" id="KW-1185">Reference proteome</keyword>
<evidence type="ECO:0000259" key="3">
    <source>
        <dbReference type="PROSITE" id="PS51782"/>
    </source>
</evidence>
<dbReference type="InterPro" id="IPR036779">
    <property type="entry name" value="LysM_dom_sf"/>
</dbReference>
<dbReference type="InterPro" id="IPR018392">
    <property type="entry name" value="LysM"/>
</dbReference>
<dbReference type="Proteomes" id="UP000234882">
    <property type="component" value="Chromosome"/>
</dbReference>
<dbReference type="Pfam" id="PF01476">
    <property type="entry name" value="LysM"/>
    <property type="match status" value="1"/>
</dbReference>
<dbReference type="InterPro" id="IPR016047">
    <property type="entry name" value="M23ase_b-sheet_dom"/>
</dbReference>
<evidence type="ECO:0000256" key="2">
    <source>
        <dbReference type="SAM" id="SignalP"/>
    </source>
</evidence>
<organism evidence="4 5">
    <name type="scientific">Paracoccus jeotgali</name>
    <dbReference type="NCBI Taxonomy" id="2065379"/>
    <lineage>
        <taxon>Bacteria</taxon>
        <taxon>Pseudomonadati</taxon>
        <taxon>Pseudomonadota</taxon>
        <taxon>Alphaproteobacteria</taxon>
        <taxon>Rhodobacterales</taxon>
        <taxon>Paracoccaceae</taxon>
        <taxon>Paracoccus</taxon>
    </lineage>
</organism>
<evidence type="ECO:0000256" key="1">
    <source>
        <dbReference type="SAM" id="MobiDB-lite"/>
    </source>
</evidence>
<feature type="signal peptide" evidence="2">
    <location>
        <begin position="1"/>
        <end position="19"/>
    </location>
</feature>
<name>A0A2K9MFY5_9RHOB</name>
<keyword evidence="2" id="KW-0732">Signal</keyword>
<gene>
    <name evidence="4" type="ORF">CYR75_03225</name>
</gene>
<feature type="chain" id="PRO_5014979229" evidence="2">
    <location>
        <begin position="20"/>
        <end position="323"/>
    </location>
</feature>
<accession>A0A2K9MFY5</accession>
<proteinExistence type="predicted"/>
<dbReference type="CDD" id="cd12797">
    <property type="entry name" value="M23_peptidase"/>
    <property type="match status" value="1"/>
</dbReference>
<dbReference type="Gene3D" id="3.10.350.10">
    <property type="entry name" value="LysM domain"/>
    <property type="match status" value="1"/>
</dbReference>
<dbReference type="InterPro" id="IPR050570">
    <property type="entry name" value="Cell_wall_metabolism_enzyme"/>
</dbReference>
<sequence length="323" mass="31736">MSRLTSNFLAALPLSFLLAACQSFPAVQQDLSDLGASIGGATKGSTATSMPRMPGFGGGTAAPAAGATAGQVTDPFAGQGVATPAVPGQGGTAAAASGGTAKTVAATTHRVVAGETGWSVARKYGVTVQELASANGTDTNMTLRVGQVLKIPARTVTAQASVTAPGQGSPTPTPPSAAKPLPDEKTAPTSAPTTRPDAPDLGGTRTAASGSGKLRMPVAGSITRPFSKGRNDGIDIAAGPGVAVQAAAGGTVAAVTRDTDGVPIVVIRHQGDLMTVYAGMSALSVQKGDTVSSGQSIGTAGNSGSIHFEVRQGFEAVNPEGYL</sequence>
<dbReference type="EMBL" id="CP025583">
    <property type="protein sequence ID" value="AUM73435.1"/>
    <property type="molecule type" value="Genomic_DNA"/>
</dbReference>
<dbReference type="PANTHER" id="PTHR21666">
    <property type="entry name" value="PEPTIDASE-RELATED"/>
    <property type="match status" value="1"/>
</dbReference>
<dbReference type="GO" id="GO:0004222">
    <property type="term" value="F:metalloendopeptidase activity"/>
    <property type="evidence" value="ECO:0007669"/>
    <property type="project" value="TreeGrafter"/>
</dbReference>